<reference evidence="2 3" key="1">
    <citation type="submission" date="2018-05" db="EMBL/GenBank/DDBJ databases">
        <title>Streptomyces venezuelae.</title>
        <authorList>
            <person name="Kim W."/>
            <person name="Lee N."/>
            <person name="Cho B.-K."/>
        </authorList>
    </citation>
    <scope>NUCLEOTIDE SEQUENCE [LARGE SCALE GENOMIC DNA]</scope>
    <source>
        <strain evidence="2 3">ATCC 14584</strain>
    </source>
</reference>
<protein>
    <submittedName>
        <fullName evidence="2">Uncharacterized protein</fullName>
    </submittedName>
</protein>
<evidence type="ECO:0000256" key="1">
    <source>
        <dbReference type="SAM" id="MobiDB-lite"/>
    </source>
</evidence>
<dbReference type="InterPro" id="IPR046036">
    <property type="entry name" value="DUF5994"/>
</dbReference>
<proteinExistence type="predicted"/>
<organism evidence="2 3">
    <name type="scientific">Streptomyces venezuelae</name>
    <dbReference type="NCBI Taxonomy" id="54571"/>
    <lineage>
        <taxon>Bacteria</taxon>
        <taxon>Bacillati</taxon>
        <taxon>Actinomycetota</taxon>
        <taxon>Actinomycetes</taxon>
        <taxon>Kitasatosporales</taxon>
        <taxon>Streptomycetaceae</taxon>
        <taxon>Streptomyces</taxon>
    </lineage>
</organism>
<gene>
    <name evidence="2" type="ORF">DEJ48_17985</name>
</gene>
<feature type="compositionally biased region" description="Low complexity" evidence="1">
    <location>
        <begin position="177"/>
        <end position="190"/>
    </location>
</feature>
<evidence type="ECO:0000313" key="3">
    <source>
        <dbReference type="Proteomes" id="UP000322927"/>
    </source>
</evidence>
<dbReference type="RefSeq" id="WP_150217171.1">
    <property type="nucleotide sequence ID" value="NZ_CP029192.1"/>
</dbReference>
<dbReference type="Pfam" id="PF19457">
    <property type="entry name" value="DUF5994"/>
    <property type="match status" value="1"/>
</dbReference>
<feature type="region of interest" description="Disordered" evidence="1">
    <location>
        <begin position="1"/>
        <end position="24"/>
    </location>
</feature>
<name>A0A5P2BZG6_STRVZ</name>
<feature type="region of interest" description="Disordered" evidence="1">
    <location>
        <begin position="155"/>
        <end position="190"/>
    </location>
</feature>
<feature type="compositionally biased region" description="Low complexity" evidence="1">
    <location>
        <begin position="1"/>
        <end position="17"/>
    </location>
</feature>
<evidence type="ECO:0000313" key="2">
    <source>
        <dbReference type="EMBL" id="QES35048.1"/>
    </source>
</evidence>
<accession>A0A5P2BZG6</accession>
<dbReference type="AlphaFoldDB" id="A0A5P2BZG6"/>
<dbReference type="OrthoDB" id="3785441at2"/>
<dbReference type="Proteomes" id="UP000322927">
    <property type="component" value="Chromosome"/>
</dbReference>
<sequence length="190" mass="20365">MTVLTARPPPTATAAKPSDCSPLRLSVKPPGPLSGLLDGAWWPRSRDLARELPALTDLLDPLWGRITRVSVNPTYWPGVPRKVPVKGHVVNVGWFRAEQDPHQLMLRSYRVGRWDLLIIPPEIGAEAAARLMATACDPRIVRTGSALVADELSRHPAAPAEADPPGRTQAESWEAEGGATAAPVGTTGGR</sequence>
<dbReference type="EMBL" id="CP029192">
    <property type="protein sequence ID" value="QES35048.1"/>
    <property type="molecule type" value="Genomic_DNA"/>
</dbReference>